<dbReference type="GO" id="GO:0008360">
    <property type="term" value="P:regulation of cell shape"/>
    <property type="evidence" value="ECO:0007669"/>
    <property type="project" value="UniProtKB-UniRule"/>
</dbReference>
<feature type="domain" description="L,D-TPase catalytic" evidence="9">
    <location>
        <begin position="194"/>
        <end position="389"/>
    </location>
</feature>
<dbReference type="PANTHER" id="PTHR41533">
    <property type="entry name" value="L,D-TRANSPEPTIDASE HI_1667-RELATED"/>
    <property type="match status" value="1"/>
</dbReference>
<name>A0A6J4SM34_9SPHN</name>
<dbReference type="InterPro" id="IPR038063">
    <property type="entry name" value="Transpep_catalytic_dom"/>
</dbReference>
<dbReference type="Gene3D" id="2.40.440.10">
    <property type="entry name" value="L,D-transpeptidase catalytic domain-like"/>
    <property type="match status" value="1"/>
</dbReference>
<evidence type="ECO:0000259" key="9">
    <source>
        <dbReference type="PROSITE" id="PS52029"/>
    </source>
</evidence>
<evidence type="ECO:0000256" key="3">
    <source>
        <dbReference type="ARBA" id="ARBA00022679"/>
    </source>
</evidence>
<accession>A0A6J4SM34</accession>
<dbReference type="Pfam" id="PF03734">
    <property type="entry name" value="YkuD"/>
    <property type="match status" value="1"/>
</dbReference>
<evidence type="ECO:0000256" key="6">
    <source>
        <dbReference type="ARBA" id="ARBA00023316"/>
    </source>
</evidence>
<dbReference type="SUPFAM" id="SSF141523">
    <property type="entry name" value="L,D-transpeptidase catalytic domain-like"/>
    <property type="match status" value="1"/>
</dbReference>
<dbReference type="RefSeq" id="WP_294172263.1">
    <property type="nucleotide sequence ID" value="NZ_CADCVZ010000015.1"/>
</dbReference>
<dbReference type="PROSITE" id="PS52029">
    <property type="entry name" value="LD_TPASE"/>
    <property type="match status" value="1"/>
</dbReference>
<sequence>MFKRLACVAAALLAAPAAATGFAELPPAAAVAAFTAERGEAPLWLRDGPDGPAVRRLNATLRQAPLDGLAIGPRLAAASAAAVERARGGGAVERAEAERMLSAAWVMYVQALHWPTAGMIYADSSVAPKIPAPAAILAQLASARSLAGHVERVSAVNPLYADLRAALAKEADPQLRRTLQANLERARGLPAGGRYILVDLAAQQLWMMEDGRPADSMKVVVGKAEMKTPLIAGTVRAATLNPYWNAPADLVRRSIAPAAAAGGAAYLQAKGYELLSGWQADARQLSPAEVDWQAVADGRTEVRVRQKPGPGNMMGAVKFEFARAQGIYLHDTPDKSLFAREVRTFSSGCIRLEDAARLGRWLVGRKPVAKEDVPEQVVNLPQAVPVYVTYLTARVEDGRVAVAADVYGLDGAAAQRLASR</sequence>
<keyword evidence="3" id="KW-0808">Transferase</keyword>
<feature type="signal peptide" evidence="8">
    <location>
        <begin position="1"/>
        <end position="19"/>
    </location>
</feature>
<dbReference type="GO" id="GO:0004180">
    <property type="term" value="F:carboxypeptidase activity"/>
    <property type="evidence" value="ECO:0007669"/>
    <property type="project" value="UniProtKB-ARBA"/>
</dbReference>
<keyword evidence="4 7" id="KW-0133">Cell shape</keyword>
<dbReference type="UniPathway" id="UPA00219"/>
<evidence type="ECO:0000313" key="10">
    <source>
        <dbReference type="EMBL" id="CAA9499885.1"/>
    </source>
</evidence>
<dbReference type="PANTHER" id="PTHR41533:SF2">
    <property type="entry name" value="BLR7131 PROTEIN"/>
    <property type="match status" value="1"/>
</dbReference>
<keyword evidence="5 7" id="KW-0573">Peptidoglycan synthesis</keyword>
<dbReference type="AlphaFoldDB" id="A0A6J4SM34"/>
<evidence type="ECO:0000256" key="8">
    <source>
        <dbReference type="SAM" id="SignalP"/>
    </source>
</evidence>
<comment type="pathway">
    <text evidence="1 7">Cell wall biogenesis; peptidoglycan biosynthesis.</text>
</comment>
<proteinExistence type="inferred from homology"/>
<dbReference type="GO" id="GO:0009252">
    <property type="term" value="P:peptidoglycan biosynthetic process"/>
    <property type="evidence" value="ECO:0007669"/>
    <property type="project" value="UniProtKB-UniPathway"/>
</dbReference>
<dbReference type="InterPro" id="IPR005490">
    <property type="entry name" value="LD_TPept_cat_dom"/>
</dbReference>
<comment type="similarity">
    <text evidence="2">Belongs to the YkuD family.</text>
</comment>
<feature type="active site" description="Nucleophile" evidence="7">
    <location>
        <position position="349"/>
    </location>
</feature>
<feature type="chain" id="PRO_5027045155" description="L,D-TPase catalytic domain-containing protein" evidence="8">
    <location>
        <begin position="20"/>
        <end position="420"/>
    </location>
</feature>
<feature type="active site" description="Proton donor/acceptor" evidence="7">
    <location>
        <position position="330"/>
    </location>
</feature>
<gene>
    <name evidence="10" type="ORF">AVDCRST_MAG09-924</name>
</gene>
<dbReference type="InterPro" id="IPR045380">
    <property type="entry name" value="LD_TPept_scaffold_dom"/>
</dbReference>
<dbReference type="GO" id="GO:0016740">
    <property type="term" value="F:transferase activity"/>
    <property type="evidence" value="ECO:0007669"/>
    <property type="project" value="UniProtKB-KW"/>
</dbReference>
<evidence type="ECO:0000256" key="4">
    <source>
        <dbReference type="ARBA" id="ARBA00022960"/>
    </source>
</evidence>
<dbReference type="CDD" id="cd16913">
    <property type="entry name" value="YkuD_like"/>
    <property type="match status" value="1"/>
</dbReference>
<dbReference type="EMBL" id="CADCVZ010000015">
    <property type="protein sequence ID" value="CAA9499885.1"/>
    <property type="molecule type" value="Genomic_DNA"/>
</dbReference>
<reference evidence="10" key="1">
    <citation type="submission" date="2020-02" db="EMBL/GenBank/DDBJ databases">
        <authorList>
            <person name="Meier V. D."/>
        </authorList>
    </citation>
    <scope>NUCLEOTIDE SEQUENCE</scope>
    <source>
        <strain evidence="10">AVDCRST_MAG09</strain>
    </source>
</reference>
<dbReference type="GO" id="GO:0071555">
    <property type="term" value="P:cell wall organization"/>
    <property type="evidence" value="ECO:0007669"/>
    <property type="project" value="UniProtKB-UniRule"/>
</dbReference>
<dbReference type="Pfam" id="PF20142">
    <property type="entry name" value="Scaffold"/>
    <property type="match status" value="1"/>
</dbReference>
<keyword evidence="8" id="KW-0732">Signal</keyword>
<evidence type="ECO:0000256" key="1">
    <source>
        <dbReference type="ARBA" id="ARBA00004752"/>
    </source>
</evidence>
<evidence type="ECO:0000256" key="5">
    <source>
        <dbReference type="ARBA" id="ARBA00022984"/>
    </source>
</evidence>
<keyword evidence="6 7" id="KW-0961">Cell wall biogenesis/degradation</keyword>
<protein>
    <recommendedName>
        <fullName evidence="9">L,D-TPase catalytic domain-containing protein</fullName>
    </recommendedName>
</protein>
<dbReference type="InterPro" id="IPR052905">
    <property type="entry name" value="LD-transpeptidase_YkuD-like"/>
</dbReference>
<evidence type="ECO:0000256" key="2">
    <source>
        <dbReference type="ARBA" id="ARBA00005992"/>
    </source>
</evidence>
<organism evidence="10">
    <name type="scientific">uncultured Sphingomonas sp</name>
    <dbReference type="NCBI Taxonomy" id="158754"/>
    <lineage>
        <taxon>Bacteria</taxon>
        <taxon>Pseudomonadati</taxon>
        <taxon>Pseudomonadota</taxon>
        <taxon>Alphaproteobacteria</taxon>
        <taxon>Sphingomonadales</taxon>
        <taxon>Sphingomonadaceae</taxon>
        <taxon>Sphingomonas</taxon>
        <taxon>environmental samples</taxon>
    </lineage>
</organism>
<evidence type="ECO:0000256" key="7">
    <source>
        <dbReference type="PROSITE-ProRule" id="PRU01373"/>
    </source>
</evidence>